<dbReference type="GO" id="GO:0004497">
    <property type="term" value="F:monooxygenase activity"/>
    <property type="evidence" value="ECO:0007669"/>
    <property type="project" value="UniProtKB-KW"/>
</dbReference>
<evidence type="ECO:0000313" key="9">
    <source>
        <dbReference type="EMBL" id="KAK3942828.1"/>
    </source>
</evidence>
<dbReference type="GO" id="GO:0016705">
    <property type="term" value="F:oxidoreductase activity, acting on paired donors, with incorporation or reduction of molecular oxygen"/>
    <property type="evidence" value="ECO:0007669"/>
    <property type="project" value="InterPro"/>
</dbReference>
<keyword evidence="5 7" id="KW-0408">Iron</keyword>
<evidence type="ECO:0000256" key="4">
    <source>
        <dbReference type="ARBA" id="ARBA00023002"/>
    </source>
</evidence>
<dbReference type="CDD" id="cd11041">
    <property type="entry name" value="CYP503A1-like"/>
    <property type="match status" value="1"/>
</dbReference>
<proteinExistence type="inferred from homology"/>
<keyword evidence="4" id="KW-0560">Oxidoreductase</keyword>
<keyword evidence="8" id="KW-1133">Transmembrane helix</keyword>
<evidence type="ECO:0000256" key="1">
    <source>
        <dbReference type="ARBA" id="ARBA00001971"/>
    </source>
</evidence>
<comment type="cofactor">
    <cofactor evidence="1 7">
        <name>heme</name>
        <dbReference type="ChEBI" id="CHEBI:30413"/>
    </cofactor>
</comment>
<comment type="similarity">
    <text evidence="2">Belongs to the cytochrome P450 family.</text>
</comment>
<dbReference type="PANTHER" id="PTHR46206:SF4">
    <property type="entry name" value="P450, PUTATIVE (EUROFUNG)-RELATED"/>
    <property type="match status" value="1"/>
</dbReference>
<dbReference type="InterPro" id="IPR001128">
    <property type="entry name" value="Cyt_P450"/>
</dbReference>
<evidence type="ECO:0000256" key="3">
    <source>
        <dbReference type="ARBA" id="ARBA00022723"/>
    </source>
</evidence>
<comment type="caution">
    <text evidence="9">The sequence shown here is derived from an EMBL/GenBank/DDBJ whole genome shotgun (WGS) entry which is preliminary data.</text>
</comment>
<dbReference type="GO" id="GO:0005506">
    <property type="term" value="F:iron ion binding"/>
    <property type="evidence" value="ECO:0007669"/>
    <property type="project" value="InterPro"/>
</dbReference>
<protein>
    <submittedName>
        <fullName evidence="9">Ent-kaurene oxidase</fullName>
    </submittedName>
</protein>
<accession>A0AAN6S7F0</accession>
<organism evidence="9 10">
    <name type="scientific">Diplogelasinospora grovesii</name>
    <dbReference type="NCBI Taxonomy" id="303347"/>
    <lineage>
        <taxon>Eukaryota</taxon>
        <taxon>Fungi</taxon>
        <taxon>Dikarya</taxon>
        <taxon>Ascomycota</taxon>
        <taxon>Pezizomycotina</taxon>
        <taxon>Sordariomycetes</taxon>
        <taxon>Sordariomycetidae</taxon>
        <taxon>Sordariales</taxon>
        <taxon>Diplogelasinosporaceae</taxon>
        <taxon>Diplogelasinospora</taxon>
    </lineage>
</organism>
<dbReference type="Gene3D" id="1.10.630.10">
    <property type="entry name" value="Cytochrome P450"/>
    <property type="match status" value="1"/>
</dbReference>
<sequence length="712" mass="77824">MESYSDTHFSYLHAKVLHEVLNRQQLLGFVIAFAVIVSIIYLFKTERDYDDGLFIVNKPWSWEPAFFARLRWITNAQQIITDADKQAQGRPYRLARGDTDMTVLPPTMIPELNRLGLDVLNSRESHAFGLLGHLTGMDVVRKTSFHVRVLLSYISPALPRLFALMGERISARIEKEFPQGHEWTVMKPSKAVVCCISEAIALTLFGEKMTEDNPTLVQLMHEHTNNVFQVCFAMRCVPQPLQPLLVWLLPGKWRLISGWKQFRNYVVPRVQELKEASCDTRSKDPAAIDPDVISWMVADGRNQMERDPEVLTTLVGSIAAGSTYSIANFCCRTIVDLIAHPDVLDAVRAEIRDKHVQIHGRWDMAAVASLDRLESAMKETSRLSPGTLFVYGRVVKKDHVLSNGLALKKGQLITMSSATRTMDPAIFEDPSGYRGLRFCADDRIEEHRARPFSSIDTDILAWGVGRWACPGRLITDMSAKILLVKLLDEYDIAFVGDKPLARSSGLISAQSTTVTQAPVQTVVNLFLGAKRESNYSFAGSVVAADATATTYEVRCKYGALNLPGFPTTTCDMKDPPWTVTEGPSTMIGVLTTAIETVSAVLAETCSVEGRTAAYCNYTFVGDHGGSTTSTAYTTVITGDKWVEYPVTITAGAELLAAAAATTALSSSSAPGTSGPSAAAAGSSSANGAVSNGVRVGVLKVIVLAAVVFALWL</sequence>
<keyword evidence="8" id="KW-0472">Membrane</keyword>
<dbReference type="AlphaFoldDB" id="A0AAN6S7F0"/>
<keyword evidence="10" id="KW-1185">Reference proteome</keyword>
<evidence type="ECO:0000256" key="6">
    <source>
        <dbReference type="ARBA" id="ARBA00023033"/>
    </source>
</evidence>
<keyword evidence="3 7" id="KW-0479">Metal-binding</keyword>
<evidence type="ECO:0000256" key="5">
    <source>
        <dbReference type="ARBA" id="ARBA00023004"/>
    </source>
</evidence>
<name>A0AAN6S7F0_9PEZI</name>
<dbReference type="PRINTS" id="PR00465">
    <property type="entry name" value="EP450IV"/>
</dbReference>
<dbReference type="Pfam" id="PF00067">
    <property type="entry name" value="p450"/>
    <property type="match status" value="1"/>
</dbReference>
<dbReference type="InterPro" id="IPR036396">
    <property type="entry name" value="Cyt_P450_sf"/>
</dbReference>
<feature type="binding site" description="axial binding residue" evidence="7">
    <location>
        <position position="469"/>
    </location>
    <ligand>
        <name>heme</name>
        <dbReference type="ChEBI" id="CHEBI:30413"/>
    </ligand>
    <ligandPart>
        <name>Fe</name>
        <dbReference type="ChEBI" id="CHEBI:18248"/>
    </ligandPart>
</feature>
<keyword evidence="8" id="KW-0812">Transmembrane</keyword>
<feature type="transmembrane region" description="Helical" evidence="8">
    <location>
        <begin position="26"/>
        <end position="43"/>
    </location>
</feature>
<evidence type="ECO:0000313" key="10">
    <source>
        <dbReference type="Proteomes" id="UP001303473"/>
    </source>
</evidence>
<dbReference type="GO" id="GO:0020037">
    <property type="term" value="F:heme binding"/>
    <property type="evidence" value="ECO:0007669"/>
    <property type="project" value="InterPro"/>
</dbReference>
<dbReference type="PANTHER" id="PTHR46206">
    <property type="entry name" value="CYTOCHROME P450"/>
    <property type="match status" value="1"/>
</dbReference>
<keyword evidence="7" id="KW-0349">Heme</keyword>
<evidence type="ECO:0000256" key="2">
    <source>
        <dbReference type="ARBA" id="ARBA00010617"/>
    </source>
</evidence>
<keyword evidence="6" id="KW-0503">Monooxygenase</keyword>
<evidence type="ECO:0000256" key="8">
    <source>
        <dbReference type="SAM" id="Phobius"/>
    </source>
</evidence>
<gene>
    <name evidence="9" type="ORF">QBC46DRAFT_457236</name>
</gene>
<dbReference type="SUPFAM" id="SSF48264">
    <property type="entry name" value="Cytochrome P450"/>
    <property type="match status" value="1"/>
</dbReference>
<evidence type="ECO:0000256" key="7">
    <source>
        <dbReference type="PIRSR" id="PIRSR602403-1"/>
    </source>
</evidence>
<dbReference type="InterPro" id="IPR002403">
    <property type="entry name" value="Cyt_P450_E_grp-IV"/>
</dbReference>
<dbReference type="EMBL" id="MU853770">
    <property type="protein sequence ID" value="KAK3942828.1"/>
    <property type="molecule type" value="Genomic_DNA"/>
</dbReference>
<reference evidence="10" key="1">
    <citation type="journal article" date="2023" name="Mol. Phylogenet. Evol.">
        <title>Genome-scale phylogeny and comparative genomics of the fungal order Sordariales.</title>
        <authorList>
            <person name="Hensen N."/>
            <person name="Bonometti L."/>
            <person name="Westerberg I."/>
            <person name="Brannstrom I.O."/>
            <person name="Guillou S."/>
            <person name="Cros-Aarteil S."/>
            <person name="Calhoun S."/>
            <person name="Haridas S."/>
            <person name="Kuo A."/>
            <person name="Mondo S."/>
            <person name="Pangilinan J."/>
            <person name="Riley R."/>
            <person name="LaButti K."/>
            <person name="Andreopoulos B."/>
            <person name="Lipzen A."/>
            <person name="Chen C."/>
            <person name="Yan M."/>
            <person name="Daum C."/>
            <person name="Ng V."/>
            <person name="Clum A."/>
            <person name="Steindorff A."/>
            <person name="Ohm R.A."/>
            <person name="Martin F."/>
            <person name="Silar P."/>
            <person name="Natvig D.O."/>
            <person name="Lalanne C."/>
            <person name="Gautier V."/>
            <person name="Ament-Velasquez S.L."/>
            <person name="Kruys A."/>
            <person name="Hutchinson M.I."/>
            <person name="Powell A.J."/>
            <person name="Barry K."/>
            <person name="Miller A.N."/>
            <person name="Grigoriev I.V."/>
            <person name="Debuchy R."/>
            <person name="Gladieux P."/>
            <person name="Hiltunen Thoren M."/>
            <person name="Johannesson H."/>
        </authorList>
    </citation>
    <scope>NUCLEOTIDE SEQUENCE [LARGE SCALE GENOMIC DNA]</scope>
    <source>
        <strain evidence="10">CBS 340.73</strain>
    </source>
</reference>
<dbReference type="Proteomes" id="UP001303473">
    <property type="component" value="Unassembled WGS sequence"/>
</dbReference>